<dbReference type="EMBL" id="CM024805">
    <property type="protein sequence ID" value="KAG8009431.1"/>
    <property type="molecule type" value="Genomic_DNA"/>
</dbReference>
<dbReference type="Proteomes" id="UP000805704">
    <property type="component" value="Chromosome 17"/>
</dbReference>
<name>A0ACB7F521_NIBAL</name>
<accession>A0ACB7F521</accession>
<reference evidence="1" key="1">
    <citation type="submission" date="2020-04" db="EMBL/GenBank/DDBJ databases">
        <title>A chromosome-scale assembly and high-density genetic map of the yellow drum (Nibea albiflora) genome.</title>
        <authorList>
            <person name="Xu D."/>
            <person name="Zhang W."/>
            <person name="Chen R."/>
            <person name="Tan P."/>
            <person name="Wang L."/>
            <person name="Song H."/>
            <person name="Tian L."/>
            <person name="Zhu Q."/>
            <person name="Wang B."/>
        </authorList>
    </citation>
    <scope>NUCLEOTIDE SEQUENCE</scope>
    <source>
        <strain evidence="1">ZJHYS-2018</strain>
    </source>
</reference>
<sequence>MMGSSVEFACLLLVVSTLGKYHLVSGGCSGRCCRSRDLSCSTTDWRMDRVYGTCYCDKGCDRTKDCCFDYFTECPAQDCTVSDWSFWSGCAKPCQPSVRVRVRHTERQPSNGGEPCPSLQEQAGCMEYRDHHGGHCGQKSGPAFITSMEFGKGRPKHDNYGNPLDPGFCVEFTLQSRTPHCTVQNRPHTHWMRYITEGFKVCVLCEPPAMRNNSGSCQGDGQESDKFIQNQIKTILNSYPIQDKSEQDTSTPPSTITLNAPPEKGSKSVKRRHGVLHKCERVELCTLAACDLFCRESVLRWQAVGNHQCSGTWRKVQKTQQCNCPPQHSFVFI</sequence>
<proteinExistence type="predicted"/>
<comment type="caution">
    <text evidence="1">The sequence shown here is derived from an EMBL/GenBank/DDBJ whole genome shotgun (WGS) entry which is preliminary data.</text>
</comment>
<protein>
    <submittedName>
        <fullName evidence="1">Somatomedin-B and thrombospondin type-1 domain-containing protein</fullName>
    </submittedName>
</protein>
<organism evidence="1 2">
    <name type="scientific">Nibea albiflora</name>
    <name type="common">Yellow drum</name>
    <name type="synonym">Corvina albiflora</name>
    <dbReference type="NCBI Taxonomy" id="240163"/>
    <lineage>
        <taxon>Eukaryota</taxon>
        <taxon>Metazoa</taxon>
        <taxon>Chordata</taxon>
        <taxon>Craniata</taxon>
        <taxon>Vertebrata</taxon>
        <taxon>Euteleostomi</taxon>
        <taxon>Actinopterygii</taxon>
        <taxon>Neopterygii</taxon>
        <taxon>Teleostei</taxon>
        <taxon>Neoteleostei</taxon>
        <taxon>Acanthomorphata</taxon>
        <taxon>Eupercaria</taxon>
        <taxon>Sciaenidae</taxon>
        <taxon>Nibea</taxon>
    </lineage>
</organism>
<evidence type="ECO:0000313" key="1">
    <source>
        <dbReference type="EMBL" id="KAG8009431.1"/>
    </source>
</evidence>
<evidence type="ECO:0000313" key="2">
    <source>
        <dbReference type="Proteomes" id="UP000805704"/>
    </source>
</evidence>
<gene>
    <name evidence="1" type="primary">SBSPON.3</name>
    <name evidence="1" type="ORF">GBF38_017714</name>
</gene>
<keyword evidence="2" id="KW-1185">Reference proteome</keyword>